<comment type="caution">
    <text evidence="1">The sequence shown here is derived from an EMBL/GenBank/DDBJ whole genome shotgun (WGS) entry which is preliminary data.</text>
</comment>
<protein>
    <submittedName>
        <fullName evidence="1">Uncharacterized protein</fullName>
    </submittedName>
</protein>
<sequence length="271" mass="29889">MPLDNVKKPTSSIWFEGLSLKPDDDPSTAPSTAQNSRAPTLSGSQDEEDEEGEGPIPPTYKAALKFSSSSLSDEVGSRSFGLKYDVYFVSAFPCTPPSGNHLHILKRKARKEREPEPEAPIAHPVHDSFIHEVHPATDLLRSNFKPPFETPAAKPLPQQRPKFPKKYLSAVGEAVEDEEEEEQESESKRLSRRLSQAPSEATSQQDDGKPKMSKPVLVLDARGSHTLELLCRAWCAQQGMHAIVARQGVTCIGCSVREARVADVRVVIRIE</sequence>
<dbReference type="EMBL" id="JAWDJW010000823">
    <property type="protein sequence ID" value="KAK3079961.1"/>
    <property type="molecule type" value="Genomic_DNA"/>
</dbReference>
<name>A0ACC3DTE0_9PEZI</name>
<gene>
    <name evidence="1" type="ORF">LTS18_003495</name>
</gene>
<keyword evidence="2" id="KW-1185">Reference proteome</keyword>
<reference evidence="1" key="1">
    <citation type="submission" date="2024-09" db="EMBL/GenBank/DDBJ databases">
        <title>Black Yeasts Isolated from many extreme environments.</title>
        <authorList>
            <person name="Coleine C."/>
            <person name="Stajich J.E."/>
            <person name="Selbmann L."/>
        </authorList>
    </citation>
    <scope>NUCLEOTIDE SEQUENCE</scope>
    <source>
        <strain evidence="1">CCFEE 5737</strain>
    </source>
</reference>
<dbReference type="Proteomes" id="UP001186974">
    <property type="component" value="Unassembled WGS sequence"/>
</dbReference>
<evidence type="ECO:0000313" key="1">
    <source>
        <dbReference type="EMBL" id="KAK3079961.1"/>
    </source>
</evidence>
<evidence type="ECO:0000313" key="2">
    <source>
        <dbReference type="Proteomes" id="UP001186974"/>
    </source>
</evidence>
<accession>A0ACC3DTE0</accession>
<organism evidence="1 2">
    <name type="scientific">Coniosporium uncinatum</name>
    <dbReference type="NCBI Taxonomy" id="93489"/>
    <lineage>
        <taxon>Eukaryota</taxon>
        <taxon>Fungi</taxon>
        <taxon>Dikarya</taxon>
        <taxon>Ascomycota</taxon>
        <taxon>Pezizomycotina</taxon>
        <taxon>Dothideomycetes</taxon>
        <taxon>Dothideomycetes incertae sedis</taxon>
        <taxon>Coniosporium</taxon>
    </lineage>
</organism>
<proteinExistence type="predicted"/>